<name>A0A918TU48_9BACT</name>
<evidence type="ECO:0000259" key="9">
    <source>
        <dbReference type="PROSITE" id="PS50022"/>
    </source>
</evidence>
<dbReference type="Pfam" id="PF00754">
    <property type="entry name" value="F5_F8_type_C"/>
    <property type="match status" value="1"/>
</dbReference>
<dbReference type="Gene3D" id="2.60.120.260">
    <property type="entry name" value="Galactose-binding domain-like"/>
    <property type="match status" value="1"/>
</dbReference>
<dbReference type="InterPro" id="IPR015882">
    <property type="entry name" value="HEX_bac_N"/>
</dbReference>
<evidence type="ECO:0000256" key="8">
    <source>
        <dbReference type="SAM" id="SignalP"/>
    </source>
</evidence>
<feature type="region of interest" description="Disordered" evidence="7">
    <location>
        <begin position="484"/>
        <end position="506"/>
    </location>
</feature>
<evidence type="ECO:0000256" key="1">
    <source>
        <dbReference type="ARBA" id="ARBA00001231"/>
    </source>
</evidence>
<dbReference type="InterPro" id="IPR000421">
    <property type="entry name" value="FA58C"/>
</dbReference>
<evidence type="ECO:0000256" key="2">
    <source>
        <dbReference type="ARBA" id="ARBA00006285"/>
    </source>
</evidence>
<reference evidence="10" key="2">
    <citation type="submission" date="2020-09" db="EMBL/GenBank/DDBJ databases">
        <authorList>
            <person name="Sun Q."/>
            <person name="Kim S."/>
        </authorList>
    </citation>
    <scope>NUCLEOTIDE SEQUENCE</scope>
    <source>
        <strain evidence="10">KCTC 12988</strain>
    </source>
</reference>
<dbReference type="Gene3D" id="3.20.20.80">
    <property type="entry name" value="Glycosidases"/>
    <property type="match status" value="1"/>
</dbReference>
<dbReference type="GO" id="GO:0005975">
    <property type="term" value="P:carbohydrate metabolic process"/>
    <property type="evidence" value="ECO:0007669"/>
    <property type="project" value="InterPro"/>
</dbReference>
<comment type="catalytic activity">
    <reaction evidence="1">
        <text>Hydrolysis of terminal non-reducing N-acetyl-D-hexosamine residues in N-acetyl-beta-D-hexosaminides.</text>
        <dbReference type="EC" id="3.2.1.52"/>
    </reaction>
</comment>
<evidence type="ECO:0000256" key="5">
    <source>
        <dbReference type="ARBA" id="ARBA00023295"/>
    </source>
</evidence>
<dbReference type="InterPro" id="IPR025705">
    <property type="entry name" value="Beta_hexosaminidase_sua/sub"/>
</dbReference>
<dbReference type="InterPro" id="IPR008979">
    <property type="entry name" value="Galactose-bd-like_sf"/>
</dbReference>
<dbReference type="Gene3D" id="3.30.379.10">
    <property type="entry name" value="Chitobiase/beta-hexosaminidase domain 2-like"/>
    <property type="match status" value="1"/>
</dbReference>
<proteinExistence type="inferred from homology"/>
<keyword evidence="4" id="KW-0378">Hydrolase</keyword>
<dbReference type="InterPro" id="IPR029018">
    <property type="entry name" value="Hex-like_dom2"/>
</dbReference>
<keyword evidence="11" id="KW-1185">Reference proteome</keyword>
<dbReference type="AlphaFoldDB" id="A0A918TU48"/>
<feature type="signal peptide" evidence="8">
    <location>
        <begin position="1"/>
        <end position="37"/>
    </location>
</feature>
<dbReference type="PANTHER" id="PTHR22600">
    <property type="entry name" value="BETA-HEXOSAMINIDASE"/>
    <property type="match status" value="1"/>
</dbReference>
<keyword evidence="8" id="KW-0732">Signal</keyword>
<feature type="active site" description="Proton donor" evidence="6">
    <location>
        <position position="301"/>
    </location>
</feature>
<feature type="domain" description="F5/8 type C" evidence="9">
    <location>
        <begin position="499"/>
        <end position="644"/>
    </location>
</feature>
<accession>A0A918TU48</accession>
<protein>
    <recommendedName>
        <fullName evidence="3">beta-N-acetylhexosaminidase</fullName>
        <ecNumber evidence="3">3.2.1.52</ecNumber>
    </recommendedName>
</protein>
<organism evidence="10 11">
    <name type="scientific">Roseibacillus persicicus</name>
    <dbReference type="NCBI Taxonomy" id="454148"/>
    <lineage>
        <taxon>Bacteria</taxon>
        <taxon>Pseudomonadati</taxon>
        <taxon>Verrucomicrobiota</taxon>
        <taxon>Verrucomicrobiia</taxon>
        <taxon>Verrucomicrobiales</taxon>
        <taxon>Verrucomicrobiaceae</taxon>
        <taxon>Roseibacillus</taxon>
    </lineage>
</organism>
<keyword evidence="5" id="KW-0326">Glycosidase</keyword>
<evidence type="ECO:0000313" key="10">
    <source>
        <dbReference type="EMBL" id="GHC62061.1"/>
    </source>
</evidence>
<comment type="similarity">
    <text evidence="2">Belongs to the glycosyl hydrolase 20 family.</text>
</comment>
<dbReference type="PROSITE" id="PS50022">
    <property type="entry name" value="FA58C_3"/>
    <property type="match status" value="1"/>
</dbReference>
<evidence type="ECO:0000313" key="11">
    <source>
        <dbReference type="Proteomes" id="UP000644507"/>
    </source>
</evidence>
<dbReference type="EC" id="3.2.1.52" evidence="3"/>
<dbReference type="Proteomes" id="UP000644507">
    <property type="component" value="Unassembled WGS sequence"/>
</dbReference>
<dbReference type="GO" id="GO:0016020">
    <property type="term" value="C:membrane"/>
    <property type="evidence" value="ECO:0007669"/>
    <property type="project" value="TreeGrafter"/>
</dbReference>
<evidence type="ECO:0000256" key="6">
    <source>
        <dbReference type="PIRSR" id="PIRSR625705-1"/>
    </source>
</evidence>
<dbReference type="GO" id="GO:0030203">
    <property type="term" value="P:glycosaminoglycan metabolic process"/>
    <property type="evidence" value="ECO:0007669"/>
    <property type="project" value="TreeGrafter"/>
</dbReference>
<dbReference type="GO" id="GO:0004563">
    <property type="term" value="F:beta-N-acetylhexosaminidase activity"/>
    <property type="evidence" value="ECO:0007669"/>
    <property type="project" value="UniProtKB-EC"/>
</dbReference>
<dbReference type="RefSeq" id="WP_189572065.1">
    <property type="nucleotide sequence ID" value="NZ_BMXI01000015.1"/>
</dbReference>
<feature type="chain" id="PRO_5036720296" description="beta-N-acetylhexosaminidase" evidence="8">
    <location>
        <begin position="38"/>
        <end position="644"/>
    </location>
</feature>
<dbReference type="InterPro" id="IPR015883">
    <property type="entry name" value="Glyco_hydro_20_cat"/>
</dbReference>
<dbReference type="InterPro" id="IPR017853">
    <property type="entry name" value="GH"/>
</dbReference>
<sequence length="644" mass="72313">MKALTLNELFNNNSMNLKFYPKLILTALLFTPPLAHAAPEVLPTPREMKTSRGATPLPTTILNPEAFAPQAEALQLALAKVTGETFAPGTGENGSSIQFVQAAQLDEEEYLIDTRQDIKLTASSPTGIARASVSFLQLLEKSPDSTWQVPKLTIKDSPDYNFRAFLVDMGRNPHSPETLRRIIDSMWLAKTRYLHLHLTDDQLFSFPSTAYPELLSKNAGWTLADWHEIEAYSQARGVTIIPELEAPGHSGILRGKYPEVFGKTPTDLASLDTAYEGLTTILKEMMDVFQATPFIHIGCDEAYGVDEKLQRDLVNRLHAFLKENGRQTIVWEGPRLGKGKNKVNEEVIHMNWRCIEMPAPQMIKEGYRVINATWDPLYVVDHYPRTMFTAVPSKDCYEVNFTRFKHVNHAIGTFSNPVTIKKSDQLLGFCLAWWEGREENVIPLCRQRLTAATARAWNDRGETSFDSFLQRDQKLGLLLDTMRPRTLGEPTGGWSDREAEPTPGNLAHGKTVTVSAGASQPFYGPQRLTNGVTERFDHFLGFPTKPEPLEITIDLGKLSTLTKVDVYEAAVGKSWEHYKVEYSKNNKSYKIIGETEKGSRGESNMVSHPCDNVTARYIRISTEGCQDLTFPSFSRLCEVMVFGE</sequence>
<reference evidence="10" key="1">
    <citation type="journal article" date="2014" name="Int. J. Syst. Evol. Microbiol.">
        <title>Complete genome sequence of Corynebacterium casei LMG S-19264T (=DSM 44701T), isolated from a smear-ripened cheese.</title>
        <authorList>
            <consortium name="US DOE Joint Genome Institute (JGI-PGF)"/>
            <person name="Walter F."/>
            <person name="Albersmeier A."/>
            <person name="Kalinowski J."/>
            <person name="Ruckert C."/>
        </authorList>
    </citation>
    <scope>NUCLEOTIDE SEQUENCE</scope>
    <source>
        <strain evidence="10">KCTC 12988</strain>
    </source>
</reference>
<dbReference type="PANTHER" id="PTHR22600:SF57">
    <property type="entry name" value="BETA-N-ACETYLHEXOSAMINIDASE"/>
    <property type="match status" value="1"/>
</dbReference>
<comment type="caution">
    <text evidence="10">The sequence shown here is derived from an EMBL/GenBank/DDBJ whole genome shotgun (WGS) entry which is preliminary data.</text>
</comment>
<gene>
    <name evidence="10" type="ORF">GCM10007100_31780</name>
</gene>
<dbReference type="Pfam" id="PF02838">
    <property type="entry name" value="Glyco_hydro_20b"/>
    <property type="match status" value="1"/>
</dbReference>
<dbReference type="PRINTS" id="PR00738">
    <property type="entry name" value="GLHYDRLASE20"/>
</dbReference>
<dbReference type="SUPFAM" id="SSF55545">
    <property type="entry name" value="beta-N-acetylhexosaminidase-like domain"/>
    <property type="match status" value="1"/>
</dbReference>
<dbReference type="SUPFAM" id="SSF51445">
    <property type="entry name" value="(Trans)glycosidases"/>
    <property type="match status" value="1"/>
</dbReference>
<evidence type="ECO:0000256" key="7">
    <source>
        <dbReference type="SAM" id="MobiDB-lite"/>
    </source>
</evidence>
<dbReference type="SUPFAM" id="SSF49785">
    <property type="entry name" value="Galactose-binding domain-like"/>
    <property type="match status" value="1"/>
</dbReference>
<dbReference type="EMBL" id="BMXI01000015">
    <property type="protein sequence ID" value="GHC62061.1"/>
    <property type="molecule type" value="Genomic_DNA"/>
</dbReference>
<dbReference type="Pfam" id="PF00728">
    <property type="entry name" value="Glyco_hydro_20"/>
    <property type="match status" value="2"/>
</dbReference>
<evidence type="ECO:0000256" key="4">
    <source>
        <dbReference type="ARBA" id="ARBA00022801"/>
    </source>
</evidence>
<evidence type="ECO:0000256" key="3">
    <source>
        <dbReference type="ARBA" id="ARBA00012663"/>
    </source>
</evidence>